<dbReference type="SUPFAM" id="SSF52047">
    <property type="entry name" value="RNI-like"/>
    <property type="match status" value="1"/>
</dbReference>
<reference evidence="1" key="1">
    <citation type="submission" date="2020-05" db="EMBL/GenBank/DDBJ databases">
        <title>Mycena genomes resolve the evolution of fungal bioluminescence.</title>
        <authorList>
            <person name="Tsai I.J."/>
        </authorList>
    </citation>
    <scope>NUCLEOTIDE SEQUENCE</scope>
    <source>
        <strain evidence="1">171206Taipei</strain>
    </source>
</reference>
<dbReference type="RefSeq" id="XP_037223732.1">
    <property type="nucleotide sequence ID" value="XM_037360847.1"/>
</dbReference>
<organism evidence="1 2">
    <name type="scientific">Mycena indigotica</name>
    <dbReference type="NCBI Taxonomy" id="2126181"/>
    <lineage>
        <taxon>Eukaryota</taxon>
        <taxon>Fungi</taxon>
        <taxon>Dikarya</taxon>
        <taxon>Basidiomycota</taxon>
        <taxon>Agaricomycotina</taxon>
        <taxon>Agaricomycetes</taxon>
        <taxon>Agaricomycetidae</taxon>
        <taxon>Agaricales</taxon>
        <taxon>Marasmiineae</taxon>
        <taxon>Mycenaceae</taxon>
        <taxon>Mycena</taxon>
    </lineage>
</organism>
<comment type="caution">
    <text evidence="1">The sequence shown here is derived from an EMBL/GenBank/DDBJ whole genome shotgun (WGS) entry which is preliminary data.</text>
</comment>
<keyword evidence="2" id="KW-1185">Reference proteome</keyword>
<evidence type="ECO:0000313" key="2">
    <source>
        <dbReference type="Proteomes" id="UP000636479"/>
    </source>
</evidence>
<evidence type="ECO:0008006" key="3">
    <source>
        <dbReference type="Google" id="ProtNLM"/>
    </source>
</evidence>
<name>A0A8H6T4L4_9AGAR</name>
<dbReference type="AlphaFoldDB" id="A0A8H6T4L4"/>
<proteinExistence type="predicted"/>
<dbReference type="OrthoDB" id="2788229at2759"/>
<dbReference type="InterPro" id="IPR032675">
    <property type="entry name" value="LRR_dom_sf"/>
</dbReference>
<gene>
    <name evidence="1" type="ORF">MIND_00402200</name>
</gene>
<sequence>MAVALPPEITDSIIEQIYLSASPPSASFPTLRACSLVCRAWLPASRHHLPSKLSLSPLNFRLFVRHVETPENTLFAYLRELQVSSPLNPVHLRTLVDLLGRFSVLAVLKLTQSPIAFEFPPVQCLTSLELRHVRFDTFDRFTQMLRCLPNLRRLCVAQVVWASNSGEIFEALPLPVAEGPPIELELFEFDLWPADEGFGSQRYFLSWLKAESGWPRASKLVVRIQAGTDDLSNYLERLGAHLIELNVRDVNDRTLLVELRHNTALRRLRLCPAPTSYAWRSTHHYLMYTLPNFFSQSSLLSPHLAVLTLDLPDITPDDLRDLPQDAMDRLAALVATWSSPFPRLRRIEFNIRCRRHVEDEYGLAAGHHRPGSGEIGEDGLKMCEVERDFRTHVLDPLVTASGRFDIDMVIALADVPGSLA</sequence>
<evidence type="ECO:0000313" key="1">
    <source>
        <dbReference type="EMBL" id="KAF7310282.1"/>
    </source>
</evidence>
<dbReference type="Proteomes" id="UP000636479">
    <property type="component" value="Unassembled WGS sequence"/>
</dbReference>
<protein>
    <recommendedName>
        <fullName evidence="3">F-box domain-containing protein</fullName>
    </recommendedName>
</protein>
<dbReference type="EMBL" id="JACAZF010000003">
    <property type="protein sequence ID" value="KAF7310282.1"/>
    <property type="molecule type" value="Genomic_DNA"/>
</dbReference>
<accession>A0A8H6T4L4</accession>
<dbReference type="GeneID" id="59343363"/>
<dbReference type="Gene3D" id="3.80.10.10">
    <property type="entry name" value="Ribonuclease Inhibitor"/>
    <property type="match status" value="1"/>
</dbReference>